<keyword evidence="7" id="KW-0408">Iron</keyword>
<dbReference type="KEGG" id="cau:Caur_2770"/>
<gene>
    <name evidence="8" type="ordered locus">Caur_2770</name>
</gene>
<feature type="binding site" evidence="7">
    <location>
        <position position="526"/>
    </location>
    <ligand>
        <name>Mg(2+)</name>
        <dbReference type="ChEBI" id="CHEBI:18420"/>
    </ligand>
</feature>
<feature type="binding site" evidence="7">
    <location>
        <position position="523"/>
    </location>
    <ligand>
        <name>Fe cation</name>
        <dbReference type="ChEBI" id="CHEBI:24875"/>
    </ligand>
</feature>
<sequence>MVNIIENPATLTGRDLRISPLGRVEGDLDLRVTIRDGVVTSAWTEASMFRGFEIILKGKDPQAGLIVTPRICGICGGSHLTKAVYALDTAWQTELPPNATLIRNIAQACETLQSIPRWFYALFAIDLTNKKYAHLPEYDEAVRRFAPFVGTSYEHGVTLSNKPVEIYAIFGGQWPHSSFMIPGGVMCAPTLADVTRAIAILEYWKDEWLEKKWLGCSVDRWLQNKSWADVMEWMHENERHYNSDCGFFLRFAMAAGLDKYGAGWNNYLATGTYFHPELYARPTIEGRNAALIARSGVYVNGQFYDFDQAQVREDVSHSFYEGNHVLHPFEGRTEPIDPEVGRRQGKYTWAKAPRYLIPGVGSHPLEAGPLARQVIAGRPGAADWQDYDPLFLDAVTTVGPSVLVRVMARMHEAPKYYKLVRKWLDQINLHEKFYIKPKELPEGRGFGSTEAARGSLSDWIVLKDGKIENYQVITPTAWNIGPRDSREVNGPMEQAFLGAPIADPNDPVELGHVARSYDSCLVCTVHAYDEKTGKELARFRIGEGA</sequence>
<keyword evidence="7" id="KW-0460">Magnesium</keyword>
<evidence type="ECO:0000256" key="5">
    <source>
        <dbReference type="ARBA" id="ARBA00022723"/>
    </source>
</evidence>
<reference evidence="9" key="1">
    <citation type="journal article" date="2011" name="BMC Genomics">
        <title>Complete genome sequence of the filamentous anoxygenic phototrophic bacterium Chloroflexus aurantiacus.</title>
        <authorList>
            <person name="Tang K.H."/>
            <person name="Barry K."/>
            <person name="Chertkov O."/>
            <person name="Dalin E."/>
            <person name="Han C.S."/>
            <person name="Hauser L.J."/>
            <person name="Honchak B.M."/>
            <person name="Karbach L.E."/>
            <person name="Land M.L."/>
            <person name="Lapidus A."/>
            <person name="Larimer F.W."/>
            <person name="Mikhailova N."/>
            <person name="Pitluck S."/>
            <person name="Pierson B.K."/>
            <person name="Blankenship R.E."/>
        </authorList>
    </citation>
    <scope>NUCLEOTIDE SEQUENCE [LARGE SCALE GENOMIC DNA]</scope>
    <source>
        <strain evidence="9">ATCC 29366 / DSM 635 / J-10-fl</strain>
    </source>
</reference>
<dbReference type="Gene3D" id="1.10.645.10">
    <property type="entry name" value="Cytochrome-c3 Hydrogenase, chain B"/>
    <property type="match status" value="1"/>
</dbReference>
<dbReference type="InterPro" id="IPR018194">
    <property type="entry name" value="Ni-dep_hyd_lsu_Ni_BS"/>
</dbReference>
<dbReference type="InterPro" id="IPR001501">
    <property type="entry name" value="Ni-dep_hyd_lsu"/>
</dbReference>
<protein>
    <submittedName>
        <fullName evidence="8">Nickel-dependent hydrogenase large subunit</fullName>
    </submittedName>
</protein>
<evidence type="ECO:0000256" key="2">
    <source>
        <dbReference type="ARBA" id="ARBA00004196"/>
    </source>
</evidence>
<dbReference type="PANTHER" id="PTHR42958:SF4">
    <property type="entry name" value="HYDROGENASE EXPRESSION_FORMATION PROTEIN HUPK"/>
    <property type="match status" value="1"/>
</dbReference>
<feature type="binding site" evidence="7">
    <location>
        <position position="72"/>
    </location>
    <ligand>
        <name>Ni(2+)</name>
        <dbReference type="ChEBI" id="CHEBI:49786"/>
    </ligand>
</feature>
<dbReference type="GO" id="GO:0008901">
    <property type="term" value="F:ferredoxin hydrogenase activity"/>
    <property type="evidence" value="ECO:0007669"/>
    <property type="project" value="InterPro"/>
</dbReference>
<dbReference type="PANTHER" id="PTHR42958">
    <property type="entry name" value="HYDROGENASE-2 LARGE CHAIN"/>
    <property type="match status" value="1"/>
</dbReference>
<dbReference type="STRING" id="324602.Caur_2770"/>
<dbReference type="InterPro" id="IPR029014">
    <property type="entry name" value="NiFe-Hase_large"/>
</dbReference>
<dbReference type="InterPro" id="IPR050867">
    <property type="entry name" value="NiFe/NiFeSe_hydrgnase_LSU"/>
</dbReference>
<organism evidence="8 9">
    <name type="scientific">Chloroflexus aurantiacus (strain ATCC 29366 / DSM 635 / J-10-fl)</name>
    <dbReference type="NCBI Taxonomy" id="324602"/>
    <lineage>
        <taxon>Bacteria</taxon>
        <taxon>Bacillati</taxon>
        <taxon>Chloroflexota</taxon>
        <taxon>Chloroflexia</taxon>
        <taxon>Chloroflexales</taxon>
        <taxon>Chloroflexineae</taxon>
        <taxon>Chloroflexaceae</taxon>
        <taxon>Chloroflexus</taxon>
    </lineage>
</organism>
<dbReference type="EnsemblBacteria" id="ABY35973">
    <property type="protein sequence ID" value="ABY35973"/>
    <property type="gene ID" value="Caur_2770"/>
</dbReference>
<dbReference type="AlphaFoldDB" id="A9WK95"/>
<dbReference type="GO" id="GO:0016151">
    <property type="term" value="F:nickel cation binding"/>
    <property type="evidence" value="ECO:0007669"/>
    <property type="project" value="InterPro"/>
</dbReference>
<feature type="binding site" evidence="7">
    <location>
        <position position="75"/>
    </location>
    <ligand>
        <name>Fe cation</name>
        <dbReference type="ChEBI" id="CHEBI:24875"/>
    </ligand>
</feature>
<dbReference type="HOGENOM" id="CLU_030087_1_1_0"/>
<dbReference type="Pfam" id="PF00374">
    <property type="entry name" value="NiFeSe_Hases"/>
    <property type="match status" value="2"/>
</dbReference>
<evidence type="ECO:0000256" key="4">
    <source>
        <dbReference type="ARBA" id="ARBA00022596"/>
    </source>
</evidence>
<evidence type="ECO:0000256" key="3">
    <source>
        <dbReference type="ARBA" id="ARBA00009292"/>
    </source>
</evidence>
<dbReference type="eggNOG" id="COG0374">
    <property type="taxonomic scope" value="Bacteria"/>
</dbReference>
<evidence type="ECO:0000313" key="9">
    <source>
        <dbReference type="Proteomes" id="UP000002008"/>
    </source>
</evidence>
<comment type="subcellular location">
    <subcellularLocation>
        <location evidence="2">Cell envelope</location>
    </subcellularLocation>
</comment>
<evidence type="ECO:0000256" key="6">
    <source>
        <dbReference type="ARBA" id="ARBA00023002"/>
    </source>
</evidence>
<comment type="similarity">
    <text evidence="3">Belongs to the [NiFe]/[NiFeSe] hydrogenase large subunit family.</text>
</comment>
<comment type="cofactor">
    <cofactor evidence="1 7">
        <name>Ni(2+)</name>
        <dbReference type="ChEBI" id="CHEBI:49786"/>
    </cofactor>
</comment>
<feature type="binding site" evidence="7">
    <location>
        <position position="472"/>
    </location>
    <ligand>
        <name>Mg(2+)</name>
        <dbReference type="ChEBI" id="CHEBI:18420"/>
    </ligand>
</feature>
<keyword evidence="9" id="KW-1185">Reference proteome</keyword>
<dbReference type="InParanoid" id="A9WK95"/>
<evidence type="ECO:0000256" key="7">
    <source>
        <dbReference type="PIRSR" id="PIRSR601501-1"/>
    </source>
</evidence>
<dbReference type="PATRIC" id="fig|324602.8.peg.3120"/>
<keyword evidence="5 7" id="KW-0479">Metal-binding</keyword>
<feature type="binding site" evidence="7">
    <location>
        <position position="75"/>
    </location>
    <ligand>
        <name>Ni(2+)</name>
        <dbReference type="ChEBI" id="CHEBI:49786"/>
    </ligand>
</feature>
<keyword evidence="6" id="KW-0560">Oxidoreductase</keyword>
<comment type="cofactor">
    <cofactor evidence="7">
        <name>Fe cation</name>
        <dbReference type="ChEBI" id="CHEBI:24875"/>
    </cofactor>
</comment>
<keyword evidence="4 7" id="KW-0533">Nickel</keyword>
<dbReference type="RefSeq" id="WP_012258626.1">
    <property type="nucleotide sequence ID" value="NC_010175.1"/>
</dbReference>
<dbReference type="SUPFAM" id="SSF56762">
    <property type="entry name" value="HydB/Nqo4-like"/>
    <property type="match status" value="1"/>
</dbReference>
<dbReference type="GO" id="GO:0030313">
    <property type="term" value="C:cell envelope"/>
    <property type="evidence" value="ECO:0007669"/>
    <property type="project" value="UniProtKB-SubCell"/>
</dbReference>
<dbReference type="EMBL" id="CP000909">
    <property type="protein sequence ID" value="ABY35973.1"/>
    <property type="molecule type" value="Genomic_DNA"/>
</dbReference>
<accession>A9WK95</accession>
<evidence type="ECO:0000313" key="8">
    <source>
        <dbReference type="EMBL" id="ABY35973.1"/>
    </source>
</evidence>
<dbReference type="PROSITE" id="PS00507">
    <property type="entry name" value="NI_HGENASE_L_1"/>
    <property type="match status" value="1"/>
</dbReference>
<feature type="binding site" evidence="7">
    <location>
        <position position="520"/>
    </location>
    <ligand>
        <name>Ni(2+)</name>
        <dbReference type="ChEBI" id="CHEBI:49786"/>
    </ligand>
</feature>
<proteinExistence type="inferred from homology"/>
<dbReference type="Proteomes" id="UP000002008">
    <property type="component" value="Chromosome"/>
</dbReference>
<evidence type="ECO:0000256" key="1">
    <source>
        <dbReference type="ARBA" id="ARBA00001967"/>
    </source>
</evidence>
<feature type="binding site" evidence="7">
    <location>
        <position position="53"/>
    </location>
    <ligand>
        <name>Mg(2+)</name>
        <dbReference type="ChEBI" id="CHEBI:18420"/>
    </ligand>
</feature>
<name>A9WK95_CHLAA</name>